<feature type="compositionally biased region" description="Basic and acidic residues" evidence="1">
    <location>
        <begin position="21"/>
        <end position="32"/>
    </location>
</feature>
<dbReference type="EMBL" id="OC033809">
    <property type="protein sequence ID" value="CAD7269756.1"/>
    <property type="molecule type" value="Genomic_DNA"/>
</dbReference>
<feature type="compositionally biased region" description="Polar residues" evidence="1">
    <location>
        <begin position="33"/>
        <end position="51"/>
    </location>
</feature>
<accession>A0A7R9BBP4</accession>
<sequence length="140" mass="15475">MIGLNKSHVRLKLHITIDRDGGRIKPGDDSGTREMQLSNGARDVTTSNNTVRVRRGNRSSRLESQEVCPHGTLDDPSDLAQIQTVPGDSSHTENMGPSKARPHIMSTPQSRRNMCRHLGPDDAKEAEAYILRSNINNRAP</sequence>
<feature type="compositionally biased region" description="Polar residues" evidence="1">
    <location>
        <begin position="80"/>
        <end position="95"/>
    </location>
</feature>
<gene>
    <name evidence="2" type="ORF">TSIB3V08_LOCUS13756</name>
</gene>
<feature type="region of interest" description="Disordered" evidence="1">
    <location>
        <begin position="21"/>
        <end position="118"/>
    </location>
</feature>
<name>A0A7R9BBP4_TIMSH</name>
<organism evidence="2">
    <name type="scientific">Timema shepardi</name>
    <name type="common">Walking stick</name>
    <dbReference type="NCBI Taxonomy" id="629360"/>
    <lineage>
        <taxon>Eukaryota</taxon>
        <taxon>Metazoa</taxon>
        <taxon>Ecdysozoa</taxon>
        <taxon>Arthropoda</taxon>
        <taxon>Hexapoda</taxon>
        <taxon>Insecta</taxon>
        <taxon>Pterygota</taxon>
        <taxon>Neoptera</taxon>
        <taxon>Polyneoptera</taxon>
        <taxon>Phasmatodea</taxon>
        <taxon>Timematodea</taxon>
        <taxon>Timematoidea</taxon>
        <taxon>Timematidae</taxon>
        <taxon>Timema</taxon>
    </lineage>
</organism>
<protein>
    <submittedName>
        <fullName evidence="2">Uncharacterized protein</fullName>
    </submittedName>
</protein>
<reference evidence="2" key="1">
    <citation type="submission" date="2020-11" db="EMBL/GenBank/DDBJ databases">
        <authorList>
            <person name="Tran Van P."/>
        </authorList>
    </citation>
    <scope>NUCLEOTIDE SEQUENCE</scope>
</reference>
<proteinExistence type="predicted"/>
<dbReference type="AlphaFoldDB" id="A0A7R9BBP4"/>
<evidence type="ECO:0000256" key="1">
    <source>
        <dbReference type="SAM" id="MobiDB-lite"/>
    </source>
</evidence>
<evidence type="ECO:0000313" key="2">
    <source>
        <dbReference type="EMBL" id="CAD7269756.1"/>
    </source>
</evidence>